<feature type="transmembrane region" description="Helical" evidence="7">
    <location>
        <begin position="309"/>
        <end position="330"/>
    </location>
</feature>
<organism evidence="8 9">
    <name type="scientific">Amycolatopsis jiangsuensis</name>
    <dbReference type="NCBI Taxonomy" id="1181879"/>
    <lineage>
        <taxon>Bacteria</taxon>
        <taxon>Bacillati</taxon>
        <taxon>Actinomycetota</taxon>
        <taxon>Actinomycetes</taxon>
        <taxon>Pseudonocardiales</taxon>
        <taxon>Pseudonocardiaceae</taxon>
        <taxon>Amycolatopsis</taxon>
    </lineage>
</organism>
<dbReference type="GO" id="GO:0015205">
    <property type="term" value="F:nucleobase transmembrane transporter activity"/>
    <property type="evidence" value="ECO:0007669"/>
    <property type="project" value="TreeGrafter"/>
</dbReference>
<dbReference type="Gene3D" id="1.10.4160.10">
    <property type="entry name" value="Hydantoin permease"/>
    <property type="match status" value="1"/>
</dbReference>
<feature type="transmembrane region" description="Helical" evidence="7">
    <location>
        <begin position="33"/>
        <end position="58"/>
    </location>
</feature>
<evidence type="ECO:0000313" key="9">
    <source>
        <dbReference type="Proteomes" id="UP000581769"/>
    </source>
</evidence>
<evidence type="ECO:0000256" key="2">
    <source>
        <dbReference type="ARBA" id="ARBA00008974"/>
    </source>
</evidence>
<dbReference type="CDD" id="cd11555">
    <property type="entry name" value="SLC-NCS1sbd_u1"/>
    <property type="match status" value="1"/>
</dbReference>
<evidence type="ECO:0000256" key="7">
    <source>
        <dbReference type="SAM" id="Phobius"/>
    </source>
</evidence>
<dbReference type="EMBL" id="JACHMG010000001">
    <property type="protein sequence ID" value="MBB4683845.1"/>
    <property type="molecule type" value="Genomic_DNA"/>
</dbReference>
<evidence type="ECO:0000313" key="8">
    <source>
        <dbReference type="EMBL" id="MBB4683845.1"/>
    </source>
</evidence>
<proteinExistence type="inferred from homology"/>
<feature type="transmembrane region" description="Helical" evidence="7">
    <location>
        <begin position="225"/>
        <end position="247"/>
    </location>
</feature>
<keyword evidence="5 7" id="KW-0472">Membrane</keyword>
<feature type="transmembrane region" description="Helical" evidence="7">
    <location>
        <begin position="120"/>
        <end position="141"/>
    </location>
</feature>
<evidence type="ECO:0000256" key="4">
    <source>
        <dbReference type="ARBA" id="ARBA00022989"/>
    </source>
</evidence>
<comment type="caution">
    <text evidence="8">The sequence shown here is derived from an EMBL/GenBank/DDBJ whole genome shotgun (WGS) entry which is preliminary data.</text>
</comment>
<gene>
    <name evidence="8" type="ORF">BJY18_001330</name>
</gene>
<dbReference type="PANTHER" id="PTHR30618">
    <property type="entry name" value="NCS1 FAMILY PURINE/PYRIMIDINE TRANSPORTER"/>
    <property type="match status" value="1"/>
</dbReference>
<accession>A0A840IQX1</accession>
<dbReference type="GO" id="GO:0005886">
    <property type="term" value="C:plasma membrane"/>
    <property type="evidence" value="ECO:0007669"/>
    <property type="project" value="TreeGrafter"/>
</dbReference>
<evidence type="ECO:0000256" key="5">
    <source>
        <dbReference type="ARBA" id="ARBA00023136"/>
    </source>
</evidence>
<feature type="transmembrane region" description="Helical" evidence="7">
    <location>
        <begin position="187"/>
        <end position="205"/>
    </location>
</feature>
<dbReference type="Pfam" id="PF02133">
    <property type="entry name" value="Transp_cyt_pur"/>
    <property type="match status" value="1"/>
</dbReference>
<dbReference type="AlphaFoldDB" id="A0A840IQX1"/>
<evidence type="ECO:0000256" key="6">
    <source>
        <dbReference type="SAM" id="MobiDB-lite"/>
    </source>
</evidence>
<feature type="transmembrane region" description="Helical" evidence="7">
    <location>
        <begin position="92"/>
        <end position="113"/>
    </location>
</feature>
<feature type="region of interest" description="Disordered" evidence="6">
    <location>
        <begin position="480"/>
        <end position="499"/>
    </location>
</feature>
<evidence type="ECO:0000256" key="3">
    <source>
        <dbReference type="ARBA" id="ARBA00022692"/>
    </source>
</evidence>
<feature type="transmembrane region" description="Helical" evidence="7">
    <location>
        <begin position="375"/>
        <end position="400"/>
    </location>
</feature>
<feature type="transmembrane region" description="Helical" evidence="7">
    <location>
        <begin position="351"/>
        <end position="369"/>
    </location>
</feature>
<keyword evidence="3 7" id="KW-0812">Transmembrane</keyword>
<sequence>MSESGPSTTVQRSPRLYNEDLAPRRPNAVWRTWDLFCVWMSAVHSLGGYTFAVGLLVLGLNGWQMALAMVGGVAIVYLGCNLMGVAGQRLGVPFPVFARVSFGVFGANVPALLRAVVAIFWYAIQTYLASAALMILVLKLVPPAAAWTHASFLGLSGLGWLCFLGLWLLQLVVLHRGMETVRKLSDLSGPVIWIAMLALAIWVLARAGWHLDWTYHEGGPGMTTGSVIVAVVSGVFLTVSYFAGPMLNYADFARFAPDKRTVLRGNRLGLPLNASAFCVVSVIIALGTVRLYGKAISDPVQLVAELDSTAALLLGTVAFALATVGVNIVLNFVSPAYDLANTFPKRISFKTGGLITAVLALVVLPWKIYANPVAVNYFLGGVGALMGPLFGILLADYYLIRRARVDVAQLYTDAVSGAYHYRRGTNLRAVAALVTSGAVTLVVALVPALADFASYAWPIGVVLGVVCCLAFTRGGTALPPQSPARGPAQSAATSTVTDH</sequence>
<feature type="transmembrane region" description="Helical" evidence="7">
    <location>
        <begin position="153"/>
        <end position="175"/>
    </location>
</feature>
<feature type="transmembrane region" description="Helical" evidence="7">
    <location>
        <begin position="65"/>
        <end position="86"/>
    </location>
</feature>
<dbReference type="InterPro" id="IPR045225">
    <property type="entry name" value="Uracil/uridine/allantoin_perm"/>
</dbReference>
<feature type="transmembrane region" description="Helical" evidence="7">
    <location>
        <begin position="268"/>
        <end position="289"/>
    </location>
</feature>
<feature type="transmembrane region" description="Helical" evidence="7">
    <location>
        <begin position="429"/>
        <end position="449"/>
    </location>
</feature>
<dbReference type="Proteomes" id="UP000581769">
    <property type="component" value="Unassembled WGS sequence"/>
</dbReference>
<keyword evidence="9" id="KW-1185">Reference proteome</keyword>
<dbReference type="RefSeq" id="WP_184778589.1">
    <property type="nucleotide sequence ID" value="NZ_JACHMG010000001.1"/>
</dbReference>
<feature type="compositionally biased region" description="Polar residues" evidence="6">
    <location>
        <begin position="490"/>
        <end position="499"/>
    </location>
</feature>
<feature type="transmembrane region" description="Helical" evidence="7">
    <location>
        <begin position="455"/>
        <end position="472"/>
    </location>
</feature>
<dbReference type="PANTHER" id="PTHR30618:SF6">
    <property type="entry name" value="NCS1 FAMILY NUCLEOBASE:CATION SYMPORTER-1"/>
    <property type="match status" value="1"/>
</dbReference>
<comment type="similarity">
    <text evidence="2">Belongs to the purine-cytosine permease (2.A.39) family.</text>
</comment>
<reference evidence="8 9" key="1">
    <citation type="submission" date="2020-08" db="EMBL/GenBank/DDBJ databases">
        <title>Sequencing the genomes of 1000 actinobacteria strains.</title>
        <authorList>
            <person name="Klenk H.-P."/>
        </authorList>
    </citation>
    <scope>NUCLEOTIDE SEQUENCE [LARGE SCALE GENOMIC DNA]</scope>
    <source>
        <strain evidence="8 9">DSM 45859</strain>
    </source>
</reference>
<keyword evidence="4 7" id="KW-1133">Transmembrane helix</keyword>
<evidence type="ECO:0000256" key="1">
    <source>
        <dbReference type="ARBA" id="ARBA00004141"/>
    </source>
</evidence>
<name>A0A840IQX1_9PSEU</name>
<dbReference type="InterPro" id="IPR001248">
    <property type="entry name" value="Pur-cyt_permease"/>
</dbReference>
<comment type="subcellular location">
    <subcellularLocation>
        <location evidence="1">Membrane</location>
        <topology evidence="1">Multi-pass membrane protein</topology>
    </subcellularLocation>
</comment>
<protein>
    <submittedName>
        <fullName evidence="8">NCS1 family nucleobase:cation symporter-1</fullName>
    </submittedName>
</protein>